<dbReference type="GO" id="GO:0009570">
    <property type="term" value="C:chloroplast stroma"/>
    <property type="evidence" value="ECO:0007669"/>
    <property type="project" value="TreeGrafter"/>
</dbReference>
<accession>A0A5N5IMW2</accession>
<evidence type="ECO:0000256" key="1">
    <source>
        <dbReference type="ARBA" id="ARBA00022917"/>
    </source>
</evidence>
<comment type="caution">
    <text evidence="2">The sequence shown here is derived from an EMBL/GenBank/DDBJ whole genome shotgun (WGS) entry which is preliminary data.</text>
</comment>
<dbReference type="OrthoDB" id="1721375at2759"/>
<name>A0A5N5IMW2_9ROSA</name>
<keyword evidence="3" id="KW-1185">Reference proteome</keyword>
<dbReference type="Gene3D" id="3.30.980.10">
    <property type="entry name" value="Threonyl-trna Synthetase, Chain A, domain 2"/>
    <property type="match status" value="1"/>
</dbReference>
<keyword evidence="1" id="KW-0648">Protein biosynthesis</keyword>
<gene>
    <name evidence="2" type="ORF">D8674_026878</name>
</gene>
<dbReference type="AlphaFoldDB" id="A0A5N5IMW2"/>
<dbReference type="SUPFAM" id="SSF55186">
    <property type="entry name" value="ThrRS/AlaRS common domain"/>
    <property type="match status" value="1"/>
</dbReference>
<protein>
    <submittedName>
        <fullName evidence="2">Threonine--tRNA ligase</fullName>
    </submittedName>
</protein>
<dbReference type="InterPro" id="IPR018163">
    <property type="entry name" value="Thr/Ala-tRNA-synth_IIc_edit"/>
</dbReference>
<organism evidence="2 3">
    <name type="scientific">Pyrus ussuriensis x Pyrus communis</name>
    <dbReference type="NCBI Taxonomy" id="2448454"/>
    <lineage>
        <taxon>Eukaryota</taxon>
        <taxon>Viridiplantae</taxon>
        <taxon>Streptophyta</taxon>
        <taxon>Embryophyta</taxon>
        <taxon>Tracheophyta</taxon>
        <taxon>Spermatophyta</taxon>
        <taxon>Magnoliopsida</taxon>
        <taxon>eudicotyledons</taxon>
        <taxon>Gunneridae</taxon>
        <taxon>Pentapetalae</taxon>
        <taxon>rosids</taxon>
        <taxon>fabids</taxon>
        <taxon>Rosales</taxon>
        <taxon>Rosaceae</taxon>
        <taxon>Amygdaloideae</taxon>
        <taxon>Maleae</taxon>
        <taxon>Pyrus</taxon>
    </lineage>
</organism>
<evidence type="ECO:0000313" key="2">
    <source>
        <dbReference type="EMBL" id="KAB2636344.1"/>
    </source>
</evidence>
<dbReference type="Proteomes" id="UP000327157">
    <property type="component" value="Chromosome 5"/>
</dbReference>
<reference evidence="2 3" key="1">
    <citation type="submission" date="2019-09" db="EMBL/GenBank/DDBJ databases">
        <authorList>
            <person name="Ou C."/>
        </authorList>
    </citation>
    <scope>NUCLEOTIDE SEQUENCE [LARGE SCALE GENOMIC DNA]</scope>
    <source>
        <strain evidence="2">S2</strain>
        <tissue evidence="2">Leaf</tissue>
    </source>
</reference>
<dbReference type="PANTHER" id="PTHR11451">
    <property type="entry name" value="THREONINE-TRNA LIGASE"/>
    <property type="match status" value="1"/>
</dbReference>
<dbReference type="EMBL" id="SMOL01000004">
    <property type="protein sequence ID" value="KAB2636344.1"/>
    <property type="molecule type" value="Genomic_DNA"/>
</dbReference>
<dbReference type="GO" id="GO:0004829">
    <property type="term" value="F:threonine-tRNA ligase activity"/>
    <property type="evidence" value="ECO:0007669"/>
    <property type="project" value="TreeGrafter"/>
</dbReference>
<sequence>MMPFALQCAHVMAMAVQKLFPDTKVTIGPWIEDGFYYDFDMEPLTDKELKRIKEMDRIIGRNLPLIREEHPKDAIVMHVMEDLWKKINIECGYNLLYTPHVAKGNLWQISGHLDYYKENMYDQMNVEDELYQLSTNELSLSYLGLQKEASLIS</sequence>
<dbReference type="PANTHER" id="PTHR11451:SF44">
    <property type="entry name" value="THREONINE--TRNA LIGASE, CHLOROPLASTIC_MITOCHONDRIAL 2"/>
    <property type="match status" value="1"/>
</dbReference>
<reference evidence="3" key="2">
    <citation type="submission" date="2019-10" db="EMBL/GenBank/DDBJ databases">
        <title>A de novo genome assembly of a pear dwarfing rootstock.</title>
        <authorList>
            <person name="Wang F."/>
            <person name="Wang J."/>
            <person name="Li S."/>
            <person name="Zhang Y."/>
            <person name="Fang M."/>
            <person name="Ma L."/>
            <person name="Zhao Y."/>
            <person name="Jiang S."/>
        </authorList>
    </citation>
    <scope>NUCLEOTIDE SEQUENCE [LARGE SCALE GENOMIC DNA]</scope>
</reference>
<proteinExistence type="predicted"/>
<dbReference type="GO" id="GO:0006435">
    <property type="term" value="P:threonyl-tRNA aminoacylation"/>
    <property type="evidence" value="ECO:0007669"/>
    <property type="project" value="TreeGrafter"/>
</dbReference>
<keyword evidence="2" id="KW-0436">Ligase</keyword>
<evidence type="ECO:0000313" key="3">
    <source>
        <dbReference type="Proteomes" id="UP000327157"/>
    </source>
</evidence>
<reference evidence="2 3" key="3">
    <citation type="submission" date="2019-11" db="EMBL/GenBank/DDBJ databases">
        <title>A de novo genome assembly of a pear dwarfing rootstock.</title>
        <authorList>
            <person name="Wang F."/>
            <person name="Wang J."/>
            <person name="Li S."/>
            <person name="Zhang Y."/>
            <person name="Fang M."/>
            <person name="Ma L."/>
            <person name="Zhao Y."/>
            <person name="Jiang S."/>
        </authorList>
    </citation>
    <scope>NUCLEOTIDE SEQUENCE [LARGE SCALE GENOMIC DNA]</scope>
    <source>
        <strain evidence="2">S2</strain>
        <tissue evidence="2">Leaf</tissue>
    </source>
</reference>
<dbReference type="GO" id="GO:0000166">
    <property type="term" value="F:nucleotide binding"/>
    <property type="evidence" value="ECO:0007669"/>
    <property type="project" value="InterPro"/>
</dbReference>